<gene>
    <name evidence="2" type="ORF">B0H16DRAFT_1453666</name>
</gene>
<evidence type="ECO:0000313" key="2">
    <source>
        <dbReference type="EMBL" id="KAJ7767340.1"/>
    </source>
</evidence>
<feature type="region of interest" description="Disordered" evidence="1">
    <location>
        <begin position="486"/>
        <end position="505"/>
    </location>
</feature>
<dbReference type="EMBL" id="JARKIB010000022">
    <property type="protein sequence ID" value="KAJ7767340.1"/>
    <property type="molecule type" value="Genomic_DNA"/>
</dbReference>
<reference evidence="2" key="1">
    <citation type="submission" date="2023-03" db="EMBL/GenBank/DDBJ databases">
        <title>Massive genome expansion in bonnet fungi (Mycena s.s.) driven by repeated elements and novel gene families across ecological guilds.</title>
        <authorList>
            <consortium name="Lawrence Berkeley National Laboratory"/>
            <person name="Harder C.B."/>
            <person name="Miyauchi S."/>
            <person name="Viragh M."/>
            <person name="Kuo A."/>
            <person name="Thoen E."/>
            <person name="Andreopoulos B."/>
            <person name="Lu D."/>
            <person name="Skrede I."/>
            <person name="Drula E."/>
            <person name="Henrissat B."/>
            <person name="Morin E."/>
            <person name="Kohler A."/>
            <person name="Barry K."/>
            <person name="LaButti K."/>
            <person name="Morin E."/>
            <person name="Salamov A."/>
            <person name="Lipzen A."/>
            <person name="Mereny Z."/>
            <person name="Hegedus B."/>
            <person name="Baldrian P."/>
            <person name="Stursova M."/>
            <person name="Weitz H."/>
            <person name="Taylor A."/>
            <person name="Grigoriev I.V."/>
            <person name="Nagy L.G."/>
            <person name="Martin F."/>
            <person name="Kauserud H."/>
        </authorList>
    </citation>
    <scope>NUCLEOTIDE SEQUENCE</scope>
    <source>
        <strain evidence="2">CBHHK182m</strain>
    </source>
</reference>
<evidence type="ECO:0000313" key="3">
    <source>
        <dbReference type="Proteomes" id="UP001215598"/>
    </source>
</evidence>
<keyword evidence="3" id="KW-1185">Reference proteome</keyword>
<feature type="region of interest" description="Disordered" evidence="1">
    <location>
        <begin position="404"/>
        <end position="442"/>
    </location>
</feature>
<dbReference type="AlphaFoldDB" id="A0AAD7NMD1"/>
<protein>
    <submittedName>
        <fullName evidence="2">Uncharacterized protein</fullName>
    </submittedName>
</protein>
<feature type="compositionally biased region" description="Basic and acidic residues" evidence="1">
    <location>
        <begin position="105"/>
        <end position="122"/>
    </location>
</feature>
<dbReference type="Proteomes" id="UP001215598">
    <property type="component" value="Unassembled WGS sequence"/>
</dbReference>
<sequence length="505" mass="56482">MAIPLQDANELLGRKVETQEKPHFKSQITNEGRRFGPRKATFRKRKSQQLRRLKRPNFRRELGGACRMEYTEREIIIESCRTALVATSAVAEVEARDCLKATCRREPEKKQSKESLECRNSESEPELVLGRETRAGESIQGKIQDLKRPGPVALPLSRRSFDEFAGVVGRSRKATALRPEHVLHRHPLFAHPRARNLKRISIFKTSEIYLEVGSYPSGLTLEQNSSSKNRAAFVSDKPSFVCFPLADTNESKRTGEYIDGKVQCDVVRCDANAISTTQSKKTQNPRPAPISNDSYFACCPPAPCSSPSSTPPYPYEYPSPSSSPSSCGRGPARLRSDADAAGVGLGEKGFGGIWALEKKEGLIRKKKTKKDTAITQNAPLHCPTRGGVKKRWEERNIGMGIESKKKEYEEGKNTSRECGKERGKKGREGRNEGEKVRNGTKEGGMKIHYIPRLKGIRLGATGATYAYVPRGRPRDTLVAFRSGECGDRRNKAKKRKKEYEEINEK</sequence>
<feature type="region of interest" description="Disordered" evidence="1">
    <location>
        <begin position="309"/>
        <end position="335"/>
    </location>
</feature>
<accession>A0AAD7NMD1</accession>
<name>A0AAD7NMD1_9AGAR</name>
<proteinExistence type="predicted"/>
<comment type="caution">
    <text evidence="2">The sequence shown here is derived from an EMBL/GenBank/DDBJ whole genome shotgun (WGS) entry which is preliminary data.</text>
</comment>
<feature type="region of interest" description="Disordered" evidence="1">
    <location>
        <begin position="105"/>
        <end position="141"/>
    </location>
</feature>
<evidence type="ECO:0000256" key="1">
    <source>
        <dbReference type="SAM" id="MobiDB-lite"/>
    </source>
</evidence>
<feature type="compositionally biased region" description="Low complexity" evidence="1">
    <location>
        <begin position="318"/>
        <end position="327"/>
    </location>
</feature>
<organism evidence="2 3">
    <name type="scientific">Mycena metata</name>
    <dbReference type="NCBI Taxonomy" id="1033252"/>
    <lineage>
        <taxon>Eukaryota</taxon>
        <taxon>Fungi</taxon>
        <taxon>Dikarya</taxon>
        <taxon>Basidiomycota</taxon>
        <taxon>Agaricomycotina</taxon>
        <taxon>Agaricomycetes</taxon>
        <taxon>Agaricomycetidae</taxon>
        <taxon>Agaricales</taxon>
        <taxon>Marasmiineae</taxon>
        <taxon>Mycenaceae</taxon>
        <taxon>Mycena</taxon>
    </lineage>
</organism>